<keyword evidence="3" id="KW-1185">Reference proteome</keyword>
<reference evidence="2 3" key="1">
    <citation type="journal article" date="2017" name="Antonie Van Leeuwenhoek">
        <title>Phylogenomic resolution of the bacterial genus Pantoea and its relationship with Erwinia and Tatumella.</title>
        <authorList>
            <person name="Palmer M."/>
            <person name="Steenkamp E.T."/>
            <person name="Coetzee M.P."/>
            <person name="Chan W.Y."/>
            <person name="van Zyl E."/>
            <person name="De Maayer P."/>
            <person name="Coutinho T.A."/>
            <person name="Blom J."/>
            <person name="Smits T.H."/>
            <person name="Duffy B."/>
            <person name="Venter S.N."/>
        </authorList>
    </citation>
    <scope>NUCLEOTIDE SEQUENCE [LARGE SCALE GENOMIC DNA]</scope>
    <source>
        <strain evidence="2 3">LMG 26277</strain>
    </source>
</reference>
<sequence length="321" mass="36089">MSTARLYDFSAAHERRSSRMENQKQGHFALFRSLLSKEWASDTAKFALWVRIIGQAQYKSRTVEFDGVSWDLQAGQLVTKVSILARKLKDSQGNEKSPKQVRDMLEFFTKEKMITFSGNRHGTVITIINYTDYQGDFEVTNEVGNEVTNKRSAGAASGVVGVTKQVTNEVEQSKKLLEQEYKNITQTREAGLSGEKKLTSRQAGTNPRARGTNPRAALPDFDRPLFVQTWNRKAEAFGLPRIKGITTTTENGIKRLWKSYLKHCKDTGNQPTSADAFLTGYITHGYKPTRWACGENPDGTKYGIDTALTQKMIDKVISEEV</sequence>
<dbReference type="AlphaFoldDB" id="A0A1X1D6X6"/>
<feature type="region of interest" description="Disordered" evidence="1">
    <location>
        <begin position="187"/>
        <end position="218"/>
    </location>
</feature>
<dbReference type="STRING" id="1076551.HA48_14670"/>
<evidence type="ECO:0000313" key="2">
    <source>
        <dbReference type="EMBL" id="ORM72396.1"/>
    </source>
</evidence>
<accession>A0A1X1D6X6</accession>
<name>A0A1X1D6X6_9GAMM</name>
<organism evidence="2 3">
    <name type="scientific">Pantoea wallisii</name>
    <dbReference type="NCBI Taxonomy" id="1076551"/>
    <lineage>
        <taxon>Bacteria</taxon>
        <taxon>Pseudomonadati</taxon>
        <taxon>Pseudomonadota</taxon>
        <taxon>Gammaproteobacteria</taxon>
        <taxon>Enterobacterales</taxon>
        <taxon>Erwiniaceae</taxon>
        <taxon>Pantoea</taxon>
    </lineage>
</organism>
<protein>
    <submittedName>
        <fullName evidence="2">Replication protein</fullName>
    </submittedName>
</protein>
<proteinExistence type="predicted"/>
<gene>
    <name evidence="2" type="ORF">HA48_14670</name>
</gene>
<dbReference type="EMBL" id="MLFS01000042">
    <property type="protein sequence ID" value="ORM72396.1"/>
    <property type="molecule type" value="Genomic_DNA"/>
</dbReference>
<dbReference type="Proteomes" id="UP000193104">
    <property type="component" value="Unassembled WGS sequence"/>
</dbReference>
<dbReference type="OrthoDB" id="5675294at2"/>
<comment type="caution">
    <text evidence="2">The sequence shown here is derived from an EMBL/GenBank/DDBJ whole genome shotgun (WGS) entry which is preliminary data.</text>
</comment>
<evidence type="ECO:0000313" key="3">
    <source>
        <dbReference type="Proteomes" id="UP000193104"/>
    </source>
</evidence>
<evidence type="ECO:0000256" key="1">
    <source>
        <dbReference type="SAM" id="MobiDB-lite"/>
    </source>
</evidence>